<dbReference type="RefSeq" id="WP_132246591.1">
    <property type="nucleotide sequence ID" value="NZ_SLWV01000021.1"/>
</dbReference>
<dbReference type="Gene3D" id="3.40.50.300">
    <property type="entry name" value="P-loop containing nucleotide triphosphate hydrolases"/>
    <property type="match status" value="1"/>
</dbReference>
<accession>A0A4R2KXU5</accession>
<dbReference type="PANTHER" id="PTHR32071">
    <property type="entry name" value="TRANSCRIPTIONAL REGULATORY PROTEIN"/>
    <property type="match status" value="1"/>
</dbReference>
<evidence type="ECO:0000256" key="2">
    <source>
        <dbReference type="ARBA" id="ARBA00022840"/>
    </source>
</evidence>
<dbReference type="CDD" id="cd00009">
    <property type="entry name" value="AAA"/>
    <property type="match status" value="1"/>
</dbReference>
<keyword evidence="2" id="KW-0067">ATP-binding</keyword>
<dbReference type="InterPro" id="IPR058031">
    <property type="entry name" value="AAA_lid_NorR"/>
</dbReference>
<dbReference type="Gene3D" id="1.10.8.60">
    <property type="match status" value="1"/>
</dbReference>
<dbReference type="PROSITE" id="PS00688">
    <property type="entry name" value="SIGMA54_INTERACT_3"/>
    <property type="match status" value="1"/>
</dbReference>
<dbReference type="OrthoDB" id="9803970at2"/>
<dbReference type="Gene3D" id="1.10.10.60">
    <property type="entry name" value="Homeodomain-like"/>
    <property type="match status" value="1"/>
</dbReference>
<keyword evidence="4" id="KW-0238">DNA-binding</keyword>
<evidence type="ECO:0000313" key="8">
    <source>
        <dbReference type="Proteomes" id="UP000294919"/>
    </source>
</evidence>
<sequence length="465" mass="53565">MKNEKQDFMKDMEYIDGITIIDRNGIILFSVKFNPWFHPEIICGEKVLGKKLCSVFTNIDEDTSTLFKAMELGRPINKKRQRVANVEGEKIVTMNTSLPIKGDGRIIGAIELSKDITKYKDKNMHVIQMNSELLSQTDEMAKHLGPDRARYCLENIISSNTKMNELKYFVKKIANGKASVFIYGETGTGKELFAHAIHNESNRKKGTFITQNCAAIPENLLESILFGTTKGSFTGAYDQPGLFELAEGGTLFLDEINSMPVKLQAKLLRVLQDGYVRRLGDRKERKVDVRIISASNMSPKKSMKEGYLRQDIYYRLGVLSMRIPPLRERKEDIEILLNFFIHKYNKLLNKTIKKVSKEVYDTLTNYNWPGNVRELEHITEYAMNMVEPVDDKIEMEHIENVMKQMEEEEEMEITIKPLKEVVSQIERKLITITIQKTKGNVSEAARLLEIPRQTLQKKINNYHII</sequence>
<keyword evidence="8" id="KW-1185">Reference proteome</keyword>
<proteinExistence type="predicted"/>
<dbReference type="Pfam" id="PF25601">
    <property type="entry name" value="AAA_lid_14"/>
    <property type="match status" value="1"/>
</dbReference>
<gene>
    <name evidence="7" type="ORF">EV214_12147</name>
</gene>
<dbReference type="GO" id="GO:0005524">
    <property type="term" value="F:ATP binding"/>
    <property type="evidence" value="ECO:0007669"/>
    <property type="project" value="UniProtKB-KW"/>
</dbReference>
<dbReference type="InterPro" id="IPR003593">
    <property type="entry name" value="AAA+_ATPase"/>
</dbReference>
<dbReference type="GO" id="GO:0043565">
    <property type="term" value="F:sequence-specific DNA binding"/>
    <property type="evidence" value="ECO:0007669"/>
    <property type="project" value="InterPro"/>
</dbReference>
<feature type="domain" description="Sigma-54 factor interaction" evidence="6">
    <location>
        <begin position="156"/>
        <end position="384"/>
    </location>
</feature>
<dbReference type="InterPro" id="IPR025943">
    <property type="entry name" value="Sigma_54_int_dom_ATP-bd_2"/>
</dbReference>
<dbReference type="SMART" id="SM00382">
    <property type="entry name" value="AAA"/>
    <property type="match status" value="1"/>
</dbReference>
<dbReference type="PRINTS" id="PR01590">
    <property type="entry name" value="HTHFIS"/>
</dbReference>
<dbReference type="Pfam" id="PF02954">
    <property type="entry name" value="HTH_8"/>
    <property type="match status" value="1"/>
</dbReference>
<evidence type="ECO:0000256" key="1">
    <source>
        <dbReference type="ARBA" id="ARBA00022741"/>
    </source>
</evidence>
<name>A0A4R2KXU5_9FIRM</name>
<keyword evidence="1" id="KW-0547">Nucleotide-binding</keyword>
<dbReference type="PROSITE" id="PS00675">
    <property type="entry name" value="SIGMA54_INTERACT_1"/>
    <property type="match status" value="1"/>
</dbReference>
<dbReference type="SUPFAM" id="SSF46689">
    <property type="entry name" value="Homeodomain-like"/>
    <property type="match status" value="1"/>
</dbReference>
<dbReference type="InterPro" id="IPR002197">
    <property type="entry name" value="HTH_Fis"/>
</dbReference>
<dbReference type="SUPFAM" id="SSF52540">
    <property type="entry name" value="P-loop containing nucleoside triphosphate hydrolases"/>
    <property type="match status" value="1"/>
</dbReference>
<dbReference type="PROSITE" id="PS50045">
    <property type="entry name" value="SIGMA54_INTERACT_4"/>
    <property type="match status" value="1"/>
</dbReference>
<keyword evidence="3" id="KW-0805">Transcription regulation</keyword>
<dbReference type="AlphaFoldDB" id="A0A4R2KXU5"/>
<dbReference type="InterPro" id="IPR025944">
    <property type="entry name" value="Sigma_54_int_dom_CS"/>
</dbReference>
<evidence type="ECO:0000256" key="3">
    <source>
        <dbReference type="ARBA" id="ARBA00023015"/>
    </source>
</evidence>
<dbReference type="EMBL" id="SLWV01000021">
    <property type="protein sequence ID" value="TCO71495.1"/>
    <property type="molecule type" value="Genomic_DNA"/>
</dbReference>
<dbReference type="InterPro" id="IPR025662">
    <property type="entry name" value="Sigma_54_int_dom_ATP-bd_1"/>
</dbReference>
<dbReference type="InterPro" id="IPR027417">
    <property type="entry name" value="P-loop_NTPase"/>
</dbReference>
<dbReference type="Proteomes" id="UP000294919">
    <property type="component" value="Unassembled WGS sequence"/>
</dbReference>
<evidence type="ECO:0000313" key="7">
    <source>
        <dbReference type="EMBL" id="TCO71495.1"/>
    </source>
</evidence>
<dbReference type="FunFam" id="3.40.50.300:FF:000006">
    <property type="entry name" value="DNA-binding transcriptional regulator NtrC"/>
    <property type="match status" value="1"/>
</dbReference>
<keyword evidence="5" id="KW-0804">Transcription</keyword>
<dbReference type="InterPro" id="IPR009057">
    <property type="entry name" value="Homeodomain-like_sf"/>
</dbReference>
<evidence type="ECO:0000256" key="5">
    <source>
        <dbReference type="ARBA" id="ARBA00023163"/>
    </source>
</evidence>
<dbReference type="Pfam" id="PF00158">
    <property type="entry name" value="Sigma54_activat"/>
    <property type="match status" value="1"/>
</dbReference>
<protein>
    <submittedName>
        <fullName evidence="7">Arginine utilization regulatory protein</fullName>
    </submittedName>
</protein>
<reference evidence="7 8" key="1">
    <citation type="submission" date="2019-03" db="EMBL/GenBank/DDBJ databases">
        <title>Genomic Encyclopedia of Type Strains, Phase IV (KMG-IV): sequencing the most valuable type-strain genomes for metagenomic binning, comparative biology and taxonomic classification.</title>
        <authorList>
            <person name="Goeker M."/>
        </authorList>
    </citation>
    <scope>NUCLEOTIDE SEQUENCE [LARGE SCALE GENOMIC DNA]</scope>
    <source>
        <strain evidence="7 8">DSM 102940</strain>
    </source>
</reference>
<comment type="caution">
    <text evidence="7">The sequence shown here is derived from an EMBL/GenBank/DDBJ whole genome shotgun (WGS) entry which is preliminary data.</text>
</comment>
<dbReference type="Gene3D" id="3.30.450.20">
    <property type="entry name" value="PAS domain"/>
    <property type="match status" value="1"/>
</dbReference>
<organism evidence="7 8">
    <name type="scientific">Marinisporobacter balticus</name>
    <dbReference type="NCBI Taxonomy" id="2018667"/>
    <lineage>
        <taxon>Bacteria</taxon>
        <taxon>Bacillati</taxon>
        <taxon>Bacillota</taxon>
        <taxon>Clostridia</taxon>
        <taxon>Peptostreptococcales</taxon>
        <taxon>Thermotaleaceae</taxon>
        <taxon>Marinisporobacter</taxon>
    </lineage>
</organism>
<dbReference type="PROSITE" id="PS00676">
    <property type="entry name" value="SIGMA54_INTERACT_2"/>
    <property type="match status" value="1"/>
</dbReference>
<evidence type="ECO:0000256" key="4">
    <source>
        <dbReference type="ARBA" id="ARBA00023125"/>
    </source>
</evidence>
<dbReference type="GO" id="GO:0006355">
    <property type="term" value="P:regulation of DNA-templated transcription"/>
    <property type="evidence" value="ECO:0007669"/>
    <property type="project" value="InterPro"/>
</dbReference>
<dbReference type="InterPro" id="IPR002078">
    <property type="entry name" value="Sigma_54_int"/>
</dbReference>
<dbReference type="PANTHER" id="PTHR32071:SF74">
    <property type="entry name" value="TRANSCRIPTIONAL ACTIVATOR ROCR"/>
    <property type="match status" value="1"/>
</dbReference>
<evidence type="ECO:0000259" key="6">
    <source>
        <dbReference type="PROSITE" id="PS50045"/>
    </source>
</evidence>